<organism evidence="1 2">
    <name type="scientific">Rhodococcus gordoniae</name>
    <dbReference type="NCBI Taxonomy" id="223392"/>
    <lineage>
        <taxon>Bacteria</taxon>
        <taxon>Bacillati</taxon>
        <taxon>Actinomycetota</taxon>
        <taxon>Actinomycetes</taxon>
        <taxon>Mycobacteriales</taxon>
        <taxon>Nocardiaceae</taxon>
        <taxon>Rhodococcus</taxon>
    </lineage>
</organism>
<proteinExistence type="predicted"/>
<accession>A0A379LVA9</accession>
<dbReference type="EMBL" id="UGVI01000001">
    <property type="protein sequence ID" value="SUE13273.1"/>
    <property type="molecule type" value="Genomic_DNA"/>
</dbReference>
<protein>
    <submittedName>
        <fullName evidence="1">Uncharacterized protein</fullName>
    </submittedName>
</protein>
<reference evidence="1 2" key="1">
    <citation type="submission" date="2018-06" db="EMBL/GenBank/DDBJ databases">
        <authorList>
            <consortium name="Pathogen Informatics"/>
            <person name="Doyle S."/>
        </authorList>
    </citation>
    <scope>NUCLEOTIDE SEQUENCE [LARGE SCALE GENOMIC DNA]</scope>
    <source>
        <strain evidence="1 2">NCTC13296</strain>
    </source>
</reference>
<name>A0A379LVA9_9NOCA</name>
<dbReference type="RefSeq" id="WP_064063196.1">
    <property type="nucleotide sequence ID" value="NZ_LPZN01000011.1"/>
</dbReference>
<sequence length="1137" mass="126644">MSGASFRQQWLSDQEFEITRRLEKASLVVEINLDEDEIRRAQDMYGRQAAEMLRVGKAAEDVIAKYPALTLAILVGQAALGYEQHRYWDEFFARLDLPREQTFEQALRKSLERLLTRFTLRKFPELKNDYVQLMALHAGFPVYCMGDIIDLLEERMVAGTEATGAAIIEWLREPGKKHRMNSLDVPVRNFILYGDQLAVDILNRIIEFVQFTVDNEGWAASEIDLETSTTGLPTLLLDKLIELLRDRPFGSGPRPVTPRTRRRRKPTIAYLPLDRQIVVEVPYPDVEPDVPWRVSFDGVSREALAERGWGVRADEEHPPTQVPVTGPVREILLQHVPSEESAQLSVIDKDDPLLIFDLDGRWIPRHTVLPRQCVLAVYPSDAQVVDTATGHTLMPTFTPDVPVGWTGWSVAELDLSTCRSIVLTRRGSRAPGGVRTVRDATTPTFEHGEAVDGLQTLNGLTVYGSRPEITLPANPGKQEMVWRIRVKRPDSSGWMVDTEVHGTDEELVVDPFEPIEDAVLGLFEIHVSGPIGSDLRQQAFLAEGISIEYTRPFRFPVAGGLAPVVATVSSEWDLAVPHPRVEFAPGDRDKLVTITQRERAYRLRVTPPYVQMRVDPVGAAAAWRTAAAVLTPAELDEDRNLALHAPKSEAAVFQLETVDGALIKDVTPDTPHYDYFQAPSRVFVDAARTAGQCRIVALVDDEHGRTTKIVLAHIRPAALCTGMTVDDGVLVLENPAEEEDLAVYLWARTAPWLPVQTVQVTEGRAKLPEAYVDAGPLLAHVFVDDPWVTVTPPSWPGDNALEIDQPGWMHDLSRERDNLSRFLAGEGPAPADAVSMPEVWAALALLPQDSEDVHTQQLRSALGRILSENPRAALEALGSSTIPLPEMMALLIRTGLVYRSFAADFTMNDLHPNPWVGCMIEISDLPSLYDRRDYVAAERAETLDYLEDKGGKTLIEVLMRGKSAKLYGGVFDKDTILLDGMPASQVESIFEHARLVPGAVLDEDTRVSAVIDAFHNRRTWIEQGWSQSFGSATVRTLEVIKRTRGQIYREVAARNEKLEGVSTGKHPWMLLSLQSLTFAVLARMKAHDMLRHPPVTSDFEEAWAVMARLCPGLVMTDLLIAEALVTHACYGNLIGEN</sequence>
<gene>
    <name evidence="1" type="ORF">NCTC13296_00081</name>
</gene>
<dbReference type="Proteomes" id="UP000254569">
    <property type="component" value="Unassembled WGS sequence"/>
</dbReference>
<evidence type="ECO:0000313" key="1">
    <source>
        <dbReference type="EMBL" id="SUE13273.1"/>
    </source>
</evidence>
<evidence type="ECO:0000313" key="2">
    <source>
        <dbReference type="Proteomes" id="UP000254569"/>
    </source>
</evidence>
<dbReference type="AlphaFoldDB" id="A0A379LVA9"/>
<keyword evidence="2" id="KW-1185">Reference proteome</keyword>
<dbReference type="OrthoDB" id="3886596at2"/>